<evidence type="ECO:0000259" key="3">
    <source>
        <dbReference type="Pfam" id="PF20920"/>
    </source>
</evidence>
<keyword evidence="5" id="KW-1185">Reference proteome</keyword>
<reference evidence="4" key="1">
    <citation type="journal article" date="2021" name="Cell">
        <title>Tracing the genetic footprints of vertebrate landing in non-teleost ray-finned fishes.</title>
        <authorList>
            <person name="Bi X."/>
            <person name="Wang K."/>
            <person name="Yang L."/>
            <person name="Pan H."/>
            <person name="Jiang H."/>
            <person name="Wei Q."/>
            <person name="Fang M."/>
            <person name="Yu H."/>
            <person name="Zhu C."/>
            <person name="Cai Y."/>
            <person name="He Y."/>
            <person name="Gan X."/>
            <person name="Zeng H."/>
            <person name="Yu D."/>
            <person name="Zhu Y."/>
            <person name="Jiang H."/>
            <person name="Qiu Q."/>
            <person name="Yang H."/>
            <person name="Zhang Y.E."/>
            <person name="Wang W."/>
            <person name="Zhu M."/>
            <person name="He S."/>
            <person name="Zhang G."/>
        </authorList>
    </citation>
    <scope>NUCLEOTIDE SEQUENCE</scope>
    <source>
        <strain evidence="4">Pddl_001</strain>
    </source>
</reference>
<organism evidence="4 5">
    <name type="scientific">Polyodon spathula</name>
    <name type="common">North American paddlefish</name>
    <name type="synonym">Squalus spathula</name>
    <dbReference type="NCBI Taxonomy" id="7913"/>
    <lineage>
        <taxon>Eukaryota</taxon>
        <taxon>Metazoa</taxon>
        <taxon>Chordata</taxon>
        <taxon>Craniata</taxon>
        <taxon>Vertebrata</taxon>
        <taxon>Euteleostomi</taxon>
        <taxon>Actinopterygii</taxon>
        <taxon>Chondrostei</taxon>
        <taxon>Acipenseriformes</taxon>
        <taxon>Polyodontidae</taxon>
        <taxon>Polyodon</taxon>
    </lineage>
</organism>
<feature type="coiled-coil region" evidence="1">
    <location>
        <begin position="221"/>
        <end position="258"/>
    </location>
</feature>
<feature type="non-terminal residue" evidence="4">
    <location>
        <position position="458"/>
    </location>
</feature>
<proteinExistence type="predicted"/>
<dbReference type="PANTHER" id="PTHR12766:SF7">
    <property type="entry name" value="DEATH DOMAIN-ASSOCIATED PROTEIN 6"/>
    <property type="match status" value="1"/>
</dbReference>
<feature type="compositionally biased region" description="Basic and acidic residues" evidence="2">
    <location>
        <begin position="423"/>
        <end position="441"/>
    </location>
</feature>
<comment type="caution">
    <text evidence="4">The sequence shown here is derived from an EMBL/GenBank/DDBJ whole genome shotgun (WGS) entry which is preliminary data.</text>
</comment>
<evidence type="ECO:0000313" key="5">
    <source>
        <dbReference type="Proteomes" id="UP001166093"/>
    </source>
</evidence>
<dbReference type="Pfam" id="PF20920">
    <property type="entry name" value="DAXX_hist_bd"/>
    <property type="match status" value="1"/>
</dbReference>
<dbReference type="CDD" id="cd13150">
    <property type="entry name" value="DAXX_histone_binding"/>
    <property type="match status" value="1"/>
</dbReference>
<keyword evidence="1" id="KW-0175">Coiled coil</keyword>
<accession>A0ABS2XNJ4</accession>
<feature type="compositionally biased region" description="Basic residues" evidence="2">
    <location>
        <begin position="448"/>
        <end position="458"/>
    </location>
</feature>
<evidence type="ECO:0000256" key="1">
    <source>
        <dbReference type="SAM" id="Coils"/>
    </source>
</evidence>
<protein>
    <submittedName>
        <fullName evidence="4">DAXX protein</fullName>
    </submittedName>
</protein>
<dbReference type="InterPro" id="IPR046426">
    <property type="entry name" value="DAXX_histone-bd_sf"/>
</dbReference>
<evidence type="ECO:0000313" key="4">
    <source>
        <dbReference type="EMBL" id="MBN3275881.1"/>
    </source>
</evidence>
<feature type="non-terminal residue" evidence="4">
    <location>
        <position position="1"/>
    </location>
</feature>
<feature type="region of interest" description="Disordered" evidence="2">
    <location>
        <begin position="134"/>
        <end position="172"/>
    </location>
</feature>
<gene>
    <name evidence="4" type="primary">Daxx</name>
    <name evidence="4" type="ORF">GTO93_0013585</name>
</gene>
<feature type="region of interest" description="Disordered" evidence="2">
    <location>
        <begin position="419"/>
        <end position="458"/>
    </location>
</feature>
<feature type="domain" description="Daxx histone-binding" evidence="3">
    <location>
        <begin position="330"/>
        <end position="414"/>
    </location>
</feature>
<dbReference type="PANTHER" id="PTHR12766">
    <property type="entry name" value="DEATH DOMAIN-ASSOCIATED PROTEIN 6 DAXX"/>
    <property type="match status" value="1"/>
</dbReference>
<dbReference type="InterPro" id="IPR046378">
    <property type="entry name" value="DAXX_histone-bd"/>
</dbReference>
<dbReference type="Proteomes" id="UP001166093">
    <property type="component" value="Unassembled WGS sequence"/>
</dbReference>
<dbReference type="EMBL" id="JAAWVQ010054696">
    <property type="protein sequence ID" value="MBN3275881.1"/>
    <property type="molecule type" value="Genomic_DNA"/>
</dbReference>
<dbReference type="Gene3D" id="1.20.58.2170">
    <property type="match status" value="1"/>
</dbReference>
<evidence type="ECO:0000256" key="2">
    <source>
        <dbReference type="SAM" id="MobiDB-lite"/>
    </source>
</evidence>
<name>A0ABS2XNJ4_POLSP</name>
<sequence>MDCVKMESVQIKEEFPELQLVPFTVECSGLTSLPIKQELCEMQCDSSQPEVSEIKAEHSELEIPQTEEPLSVKQEVLETDRIKQEPPEVEFEHMGPGKEESEDLKPNIPELEPVRLRECSVVLERICVRERGAVEEGSPNSTPGGGKEDERSQSECSLAAVRSGGVPPSPREMTLRRSACAEQPTHRTPQLLKVMDLPAIYHRLQLNCTQISKLCSPQTRIRYLESLLKVYSDEIQKLQEKELELEDLQDEDSSYIQEHRLKRKMMKIYEKLCELKGCSAQTGRVIEQRIQYSGTRYPEINKRVERFINNPSQSGAFPDYSDILHVMTRASEKHQLGLGRKQLQSLAQDAFRDVGNRLQERRHLDLVYNFGSHLTDQYSARADPALSDPSLSKKLHSNRALALSSIDQVITKYAAFQDEMEEQERNRRIEREKEKKEKEGEGTSGAQVKRRHTHIYTL</sequence>